<feature type="transmembrane region" description="Helical" evidence="16">
    <location>
        <begin position="9"/>
        <end position="29"/>
    </location>
</feature>
<keyword evidence="6 16" id="KW-0997">Cell inner membrane</keyword>
<keyword evidence="11 16" id="KW-0472">Membrane</keyword>
<dbReference type="InterPro" id="IPR004961">
    <property type="entry name" value="Lipase_chaperone"/>
</dbReference>
<dbReference type="Proteomes" id="UP000294395">
    <property type="component" value="Chromosome"/>
</dbReference>
<dbReference type="GO" id="GO:0005886">
    <property type="term" value="C:plasma membrane"/>
    <property type="evidence" value="ECO:0007669"/>
    <property type="project" value="UniProtKB-SubCell"/>
</dbReference>
<evidence type="ECO:0000256" key="2">
    <source>
        <dbReference type="ARBA" id="ARBA00004383"/>
    </source>
</evidence>
<protein>
    <recommendedName>
        <fullName evidence="4 16">Lipase chaperone</fullName>
    </recommendedName>
    <alternativeName>
        <fullName evidence="16">Lipase activator protein</fullName>
    </alternativeName>
    <alternativeName>
        <fullName evidence="15 16">Lipase foldase</fullName>
    </alternativeName>
    <alternativeName>
        <fullName evidence="13 16">Lipase helper protein</fullName>
    </alternativeName>
    <alternativeName>
        <fullName evidence="14 16">Lipase modulator</fullName>
    </alternativeName>
</protein>
<dbReference type="RefSeq" id="WP_134251382.1">
    <property type="nucleotide sequence ID" value="NZ_CP038009.1"/>
</dbReference>
<evidence type="ECO:0000256" key="1">
    <source>
        <dbReference type="ARBA" id="ARBA00003280"/>
    </source>
</evidence>
<keyword evidence="5 16" id="KW-1003">Cell membrane</keyword>
<evidence type="ECO:0000256" key="11">
    <source>
        <dbReference type="ARBA" id="ARBA00023136"/>
    </source>
</evidence>
<sequence>MNKKGNKTIIYAGLILSSILCIVVIYWFYPKSENYSVNITSSSENQSSQHVQQLNSHNNLAQTLHGFQSSSQTDTETNCQLQFNASKKLIINEQTRNCFEYFLSQYGERNITEIRKNFQLYLEHHFQSAQQQQILALWSRYLDYREALSQLQIHETAKENYHYFQAAFHAIQDLKQRFFSTTEIEGLFGTEDEYQQYTLDRMQILENNSLDTSTKAQLLQERFEQLPQDWQENIKDLSRLEDLRALTTQIKARDGSPQELRDMRLHLVGEAATQRLEQLDQQRSVWKQQVQSYLEERKTIIDSNMSASAKTQAIQQLKQQQFKSTQEQQRLQTFETIYDQGGTLPFSY</sequence>
<reference evidence="17 18" key="1">
    <citation type="submission" date="2019-03" db="EMBL/GenBank/DDBJ databases">
        <title>Complete genome sequence of two outbreak-associated Acinetobacter haemolyticus strains.</title>
        <authorList>
            <person name="Bai L."/>
            <person name="Zhang S.-C."/>
            <person name="Deng Y."/>
            <person name="Song C.-C."/>
            <person name="Kang G.-B."/>
            <person name="Dong Y."/>
            <person name="Wang Y."/>
            <person name="Gao F."/>
            <person name="Huang H."/>
        </authorList>
    </citation>
    <scope>NUCLEOTIDE SEQUENCE [LARGE SCALE GENOMIC DNA]</scope>
    <source>
        <strain evidence="17 18">TJR01</strain>
    </source>
</reference>
<dbReference type="GO" id="GO:0051082">
    <property type="term" value="F:unfolded protein binding"/>
    <property type="evidence" value="ECO:0007669"/>
    <property type="project" value="UniProtKB-UniRule"/>
</dbReference>
<evidence type="ECO:0000256" key="12">
    <source>
        <dbReference type="ARBA" id="ARBA00023186"/>
    </source>
</evidence>
<accession>A0A4P7B1V5</accession>
<keyword evidence="7 16" id="KW-0812">Transmembrane</keyword>
<dbReference type="AlphaFoldDB" id="A0A4P7B1V5"/>
<organism evidence="17 18">
    <name type="scientific">Acinetobacter haemolyticus</name>
    <dbReference type="NCBI Taxonomy" id="29430"/>
    <lineage>
        <taxon>Bacteria</taxon>
        <taxon>Pseudomonadati</taxon>
        <taxon>Pseudomonadota</taxon>
        <taxon>Gammaproteobacteria</taxon>
        <taxon>Moraxellales</taxon>
        <taxon>Moraxellaceae</taxon>
        <taxon>Acinetobacter</taxon>
    </lineage>
</organism>
<evidence type="ECO:0000256" key="8">
    <source>
        <dbReference type="ARBA" id="ARBA00022963"/>
    </source>
</evidence>
<evidence type="ECO:0000256" key="16">
    <source>
        <dbReference type="HAMAP-Rule" id="MF_00790"/>
    </source>
</evidence>
<name>A0A4P7B1V5_ACIHA</name>
<comment type="similarity">
    <text evidence="3 16">Belongs to the lipase chaperone family.</text>
</comment>
<evidence type="ECO:0000256" key="9">
    <source>
        <dbReference type="ARBA" id="ARBA00022989"/>
    </source>
</evidence>
<comment type="subcellular location">
    <subcellularLocation>
        <location evidence="2">Cell inner membrane</location>
        <topology evidence="2">Single-pass membrane protein</topology>
        <orientation evidence="2">Periplasmic side</orientation>
    </subcellularLocation>
</comment>
<evidence type="ECO:0000256" key="15">
    <source>
        <dbReference type="ARBA" id="ARBA00033028"/>
    </source>
</evidence>
<evidence type="ECO:0000256" key="5">
    <source>
        <dbReference type="ARBA" id="ARBA00022475"/>
    </source>
</evidence>
<evidence type="ECO:0000256" key="14">
    <source>
        <dbReference type="ARBA" id="ARBA00031542"/>
    </source>
</evidence>
<keyword evidence="9 16" id="KW-1133">Transmembrane helix</keyword>
<dbReference type="EMBL" id="CP038009">
    <property type="protein sequence ID" value="QBQ15064.1"/>
    <property type="molecule type" value="Genomic_DNA"/>
</dbReference>
<dbReference type="GO" id="GO:0016042">
    <property type="term" value="P:lipid catabolic process"/>
    <property type="evidence" value="ECO:0007669"/>
    <property type="project" value="UniProtKB-UniRule"/>
</dbReference>
<dbReference type="GO" id="GO:0006457">
    <property type="term" value="P:protein folding"/>
    <property type="evidence" value="ECO:0007669"/>
    <property type="project" value="UniProtKB-UniRule"/>
</dbReference>
<evidence type="ECO:0000313" key="18">
    <source>
        <dbReference type="Proteomes" id="UP000294395"/>
    </source>
</evidence>
<dbReference type="Pfam" id="PF03280">
    <property type="entry name" value="Lipase_chap"/>
    <property type="match status" value="1"/>
</dbReference>
<comment type="function">
    <text evidence="1 16">May be involved in the folding of the extracellular lipase during its passage through the periplasm.</text>
</comment>
<evidence type="ECO:0000313" key="17">
    <source>
        <dbReference type="EMBL" id="QBQ15064.1"/>
    </source>
</evidence>
<gene>
    <name evidence="16" type="primary">lifO</name>
    <name evidence="17" type="ORF">AHTJR_01655</name>
</gene>
<dbReference type="HAMAP" id="MF_00790">
    <property type="entry name" value="Lipase_chap"/>
    <property type="match status" value="1"/>
</dbReference>
<proteinExistence type="inferred from homology"/>
<keyword evidence="8 16" id="KW-0442">Lipid degradation</keyword>
<evidence type="ECO:0000256" key="6">
    <source>
        <dbReference type="ARBA" id="ARBA00022519"/>
    </source>
</evidence>
<evidence type="ECO:0000256" key="7">
    <source>
        <dbReference type="ARBA" id="ARBA00022692"/>
    </source>
</evidence>
<dbReference type="SUPFAM" id="SSF158855">
    <property type="entry name" value="Lipase chaperone-like"/>
    <property type="match status" value="1"/>
</dbReference>
<evidence type="ECO:0000256" key="3">
    <source>
        <dbReference type="ARBA" id="ARBA00010358"/>
    </source>
</evidence>
<keyword evidence="10 16" id="KW-0443">Lipid metabolism</keyword>
<evidence type="ECO:0000256" key="13">
    <source>
        <dbReference type="ARBA" id="ARBA00030948"/>
    </source>
</evidence>
<evidence type="ECO:0000256" key="4">
    <source>
        <dbReference type="ARBA" id="ARBA00019692"/>
    </source>
</evidence>
<keyword evidence="12 16" id="KW-0143">Chaperone</keyword>
<evidence type="ECO:0000256" key="10">
    <source>
        <dbReference type="ARBA" id="ARBA00023098"/>
    </source>
</evidence>